<dbReference type="Gene3D" id="3.40.50.11060">
    <property type="entry name" value="GTPase HflX, N-terminal domain"/>
    <property type="match status" value="1"/>
</dbReference>
<dbReference type="RefSeq" id="WP_119323074.1">
    <property type="nucleotide sequence ID" value="NZ_AP025739.1"/>
</dbReference>
<proteinExistence type="predicted"/>
<evidence type="ECO:0000313" key="3">
    <source>
        <dbReference type="Proteomes" id="UP000287394"/>
    </source>
</evidence>
<protein>
    <recommendedName>
        <fullName evidence="1">GTPase HflX N-terminal domain-containing protein</fullName>
    </recommendedName>
</protein>
<evidence type="ECO:0000259" key="1">
    <source>
        <dbReference type="Pfam" id="PF13167"/>
    </source>
</evidence>
<gene>
    <name evidence="2" type="ORF">CCAX7_56460</name>
</gene>
<accession>A0A402D0L0</accession>
<sequence length="146" mass="15402">MNHKPLAAAIPPGARIIIAALVPAKGDEDHPLVAAVTKAVEATGAAVVGTLIQRRGVSRARRPGGTKKLRAPLNAATHIGKGKATELAEMVTLLRAEAIVFCNLLTGTQRRNLEQMTGVVVLIYRPTTDTSLAVLHTYGSEPSHMN</sequence>
<keyword evidence="3" id="KW-1185">Reference proteome</keyword>
<dbReference type="Pfam" id="PF13167">
    <property type="entry name" value="GTP-bdg_N"/>
    <property type="match status" value="1"/>
</dbReference>
<dbReference type="OrthoDB" id="1494606at2"/>
<feature type="domain" description="GTPase HflX N-terminal" evidence="1">
    <location>
        <begin position="72"/>
        <end position="122"/>
    </location>
</feature>
<dbReference type="InterPro" id="IPR042108">
    <property type="entry name" value="GTPase_HflX_N_sf"/>
</dbReference>
<dbReference type="EMBL" id="AP025739">
    <property type="protein sequence ID" value="BDI33595.1"/>
    <property type="molecule type" value="Genomic_DNA"/>
</dbReference>
<organism evidence="2 3">
    <name type="scientific">Capsulimonas corticalis</name>
    <dbReference type="NCBI Taxonomy" id="2219043"/>
    <lineage>
        <taxon>Bacteria</taxon>
        <taxon>Bacillati</taxon>
        <taxon>Armatimonadota</taxon>
        <taxon>Armatimonadia</taxon>
        <taxon>Capsulimonadales</taxon>
        <taxon>Capsulimonadaceae</taxon>
        <taxon>Capsulimonas</taxon>
    </lineage>
</organism>
<name>A0A402D0L0_9BACT</name>
<dbReference type="InterPro" id="IPR025121">
    <property type="entry name" value="GTPase_HflX_N"/>
</dbReference>
<dbReference type="KEGG" id="ccot:CCAX7_56460"/>
<reference evidence="2 3" key="1">
    <citation type="journal article" date="2019" name="Int. J. Syst. Evol. Microbiol.">
        <title>Capsulimonas corticalis gen. nov., sp. nov., an aerobic capsulated bacterium, of a novel bacterial order, Capsulimonadales ord. nov., of the class Armatimonadia of the phylum Armatimonadetes.</title>
        <authorList>
            <person name="Li J."/>
            <person name="Kudo C."/>
            <person name="Tonouchi A."/>
        </authorList>
    </citation>
    <scope>NUCLEOTIDE SEQUENCE [LARGE SCALE GENOMIC DNA]</scope>
    <source>
        <strain evidence="2 3">AX-7</strain>
    </source>
</reference>
<dbReference type="AlphaFoldDB" id="A0A402D0L0"/>
<evidence type="ECO:0000313" key="2">
    <source>
        <dbReference type="EMBL" id="BDI33595.1"/>
    </source>
</evidence>
<dbReference type="Proteomes" id="UP000287394">
    <property type="component" value="Chromosome"/>
</dbReference>